<evidence type="ECO:0000259" key="2">
    <source>
        <dbReference type="Pfam" id="PF19081"/>
    </source>
</evidence>
<evidence type="ECO:0000256" key="1">
    <source>
        <dbReference type="ARBA" id="ARBA00022729"/>
    </source>
</evidence>
<dbReference type="InterPro" id="IPR044023">
    <property type="entry name" value="Ig_7"/>
</dbReference>
<dbReference type="Proteomes" id="UP001501126">
    <property type="component" value="Unassembled WGS sequence"/>
</dbReference>
<keyword evidence="1" id="KW-0732">Signal</keyword>
<gene>
    <name evidence="3" type="ORF">GCM10009118_28800</name>
</gene>
<comment type="caution">
    <text evidence="3">The sequence shown here is derived from an EMBL/GenBank/DDBJ whole genome shotgun (WGS) entry which is preliminary data.</text>
</comment>
<reference evidence="4" key="1">
    <citation type="journal article" date="2019" name="Int. J. Syst. Evol. Microbiol.">
        <title>The Global Catalogue of Microorganisms (GCM) 10K type strain sequencing project: providing services to taxonomists for standard genome sequencing and annotation.</title>
        <authorList>
            <consortium name="The Broad Institute Genomics Platform"/>
            <consortium name="The Broad Institute Genome Sequencing Center for Infectious Disease"/>
            <person name="Wu L."/>
            <person name="Ma J."/>
        </authorList>
    </citation>
    <scope>NUCLEOTIDE SEQUENCE [LARGE SCALE GENOMIC DNA]</scope>
    <source>
        <strain evidence="4">JCM 16083</strain>
    </source>
</reference>
<proteinExistence type="predicted"/>
<dbReference type="RefSeq" id="WP_343789373.1">
    <property type="nucleotide sequence ID" value="NZ_BAAAFH010000022.1"/>
</dbReference>
<organism evidence="3 4">
    <name type="scientific">Wandonia haliotis</name>
    <dbReference type="NCBI Taxonomy" id="574963"/>
    <lineage>
        <taxon>Bacteria</taxon>
        <taxon>Pseudomonadati</taxon>
        <taxon>Bacteroidota</taxon>
        <taxon>Flavobacteriia</taxon>
        <taxon>Flavobacteriales</taxon>
        <taxon>Crocinitomicaceae</taxon>
        <taxon>Wandonia</taxon>
    </lineage>
</organism>
<protein>
    <recommendedName>
        <fullName evidence="2">Ig-like domain-containing protein</fullName>
    </recommendedName>
</protein>
<dbReference type="NCBIfam" id="TIGR04183">
    <property type="entry name" value="Por_Secre_tail"/>
    <property type="match status" value="1"/>
</dbReference>
<evidence type="ECO:0000313" key="4">
    <source>
        <dbReference type="Proteomes" id="UP001501126"/>
    </source>
</evidence>
<accession>A0ABP3Y4I2</accession>
<dbReference type="Pfam" id="PF19081">
    <property type="entry name" value="Ig_7"/>
    <property type="match status" value="1"/>
</dbReference>
<feature type="domain" description="Ig-like" evidence="2">
    <location>
        <begin position="512"/>
        <end position="589"/>
    </location>
</feature>
<dbReference type="EMBL" id="BAAAFH010000022">
    <property type="protein sequence ID" value="GAA0876470.1"/>
    <property type="molecule type" value="Genomic_DNA"/>
</dbReference>
<dbReference type="InterPro" id="IPR026444">
    <property type="entry name" value="Secre_tail"/>
</dbReference>
<evidence type="ECO:0000313" key="3">
    <source>
        <dbReference type="EMBL" id="GAA0876470.1"/>
    </source>
</evidence>
<sequence>MKAFIQKVKDYGTGFLICLGVLVSGVSFNVNAQCTSAPYGLYGSITPACTGNFETITTCGYRGEYSNVSVIAGYQYEFQSSISTDYVTIATTSNAPLVWGTQSVVWTATFTGTVRFFSHVNSSCGTSTSCMTRSVKCSGPAGAPCTNNYAYGSASAPSNQSTVTISSCNYQNEYSTVSNLVQGSDYQVNNSNGGYITVRHSAYNGTVVAHGPAPLSFTATVSGTYYIHYNTDEFCGTATTCGTTTIKCISCGPQYNPCLVINDLSCGLQEDFTINSGSGAWSNYGGPVVTPGKEEIFRYTPSVSATYVLDITSADDWIDLFYKEASLGCNAAGWAYLGRIYTQNSFSVALTGGVEYYFMLDAESSDEVPFTVQLGCPPVNDLCENARSINLGCGEVYTDMGSTYSASNSGAGPGCTTTASTAPGVWYRLLGRGTPLNVSLCGSSFDTKLFVYSGECGNLNCVTGNDNACGVQSELNFTSVSGVLYYIYVTGNNAQSGDYVLTITDGGTDSEAPVISGDSPVCPGTEVTLTASGGVSGTGADIYWYAQPNGGGNILEIGSSLTLIANGTQTFYARREGYCNVSGDAMFTVVADVPETLGLDGDSRTCVVNQNGFVHFSKDGRLIASVNSHGQNLGNVTSVSYVHGNPIDVPACQNPLSPQFNTMVLGRSWLISPDFQPASDVTVRLYLDIDEYNELESQANINLSEQDDVLSIADLQLSKYHNEVVPALENNSPLDNCTSGQTTAHAQLAWDQANNYFIGFDANGYYVEYDIPSFSEFWLHGNSTLSPLPVSLTYFDVDCSSGEAEILWQTVSENNSDYFSVLRSNDGIEWRELDRIDAAGTSNEELNYRTTDFATMEGIVYYKLIQVDLDGEATEYGPVSADCKVVNNDMSISLYPNPANENTLIKIENPIRGEGRISLVDISGRAVMNWEVQFDQTVYVKSVSCEDFASGAYRVWVVFPDGSAESVIMIKN</sequence>
<keyword evidence="4" id="KW-1185">Reference proteome</keyword>
<name>A0ABP3Y4I2_9FLAO</name>